<dbReference type="InterPro" id="IPR002125">
    <property type="entry name" value="CMP_dCMP_dom"/>
</dbReference>
<dbReference type="GO" id="GO:0005737">
    <property type="term" value="C:cytoplasm"/>
    <property type="evidence" value="ECO:0007669"/>
    <property type="project" value="TreeGrafter"/>
</dbReference>
<feature type="domain" description="CMP/dCMP-type deaminase" evidence="8">
    <location>
        <begin position="7"/>
        <end position="163"/>
    </location>
</feature>
<evidence type="ECO:0000256" key="5">
    <source>
        <dbReference type="ARBA" id="ARBA00022833"/>
    </source>
</evidence>
<evidence type="ECO:0000256" key="3">
    <source>
        <dbReference type="ARBA" id="ARBA00022723"/>
    </source>
</evidence>
<keyword evidence="3 7" id="KW-0479">Metal-binding</keyword>
<feature type="binding site" evidence="7">
    <location>
        <position position="81"/>
    </location>
    <ligand>
        <name>Zn(2+)</name>
        <dbReference type="ChEBI" id="CHEBI:29105"/>
        <note>catalytic</note>
    </ligand>
</feature>
<evidence type="ECO:0000256" key="7">
    <source>
        <dbReference type="PIRSR" id="PIRSR006019-2"/>
    </source>
</evidence>
<gene>
    <name evidence="9" type="ORF">COX36_04200</name>
</gene>
<evidence type="ECO:0000259" key="8">
    <source>
        <dbReference type="PROSITE" id="PS51747"/>
    </source>
</evidence>
<dbReference type="AlphaFoldDB" id="A0A2G9YVM0"/>
<name>A0A2G9YVM0_9BACT</name>
<proteinExistence type="inferred from homology"/>
<comment type="similarity">
    <text evidence="2">Belongs to the cytidine and deoxycytidylate deaminase family.</text>
</comment>
<feature type="active site" description="Proton donor" evidence="6">
    <location>
        <position position="83"/>
    </location>
</feature>
<organism evidence="9 10">
    <name type="scientific">Candidatus Nealsonbacteria bacterium CG23_combo_of_CG06-09_8_20_14_all_38_19</name>
    <dbReference type="NCBI Taxonomy" id="1974721"/>
    <lineage>
        <taxon>Bacteria</taxon>
        <taxon>Candidatus Nealsoniibacteriota</taxon>
    </lineage>
</organism>
<feature type="binding site" evidence="7">
    <location>
        <position position="123"/>
    </location>
    <ligand>
        <name>Zn(2+)</name>
        <dbReference type="ChEBI" id="CHEBI:29105"/>
        <note>catalytic</note>
    </ligand>
</feature>
<dbReference type="InterPro" id="IPR016193">
    <property type="entry name" value="Cytidine_deaminase-like"/>
</dbReference>
<dbReference type="PANTHER" id="PTHR11086">
    <property type="entry name" value="DEOXYCYTIDYLATE DEAMINASE-RELATED"/>
    <property type="match status" value="1"/>
</dbReference>
<evidence type="ECO:0000256" key="1">
    <source>
        <dbReference type="ARBA" id="ARBA00001947"/>
    </source>
</evidence>
<dbReference type="GO" id="GO:0008270">
    <property type="term" value="F:zinc ion binding"/>
    <property type="evidence" value="ECO:0007669"/>
    <property type="project" value="InterPro"/>
</dbReference>
<accession>A0A2G9YVM0</accession>
<reference evidence="9 10" key="1">
    <citation type="submission" date="2017-09" db="EMBL/GenBank/DDBJ databases">
        <title>Depth-based differentiation of microbial function through sediment-hosted aquifers and enrichment of novel symbionts in the deep terrestrial subsurface.</title>
        <authorList>
            <person name="Probst A.J."/>
            <person name="Ladd B."/>
            <person name="Jarett J.K."/>
            <person name="Geller-Mcgrath D.E."/>
            <person name="Sieber C.M."/>
            <person name="Emerson J.B."/>
            <person name="Anantharaman K."/>
            <person name="Thomas B.C."/>
            <person name="Malmstrom R."/>
            <person name="Stieglmeier M."/>
            <person name="Klingl A."/>
            <person name="Woyke T."/>
            <person name="Ryan C.M."/>
            <person name="Banfield J.F."/>
        </authorList>
    </citation>
    <scope>NUCLEOTIDE SEQUENCE [LARGE SCALE GENOMIC DNA]</scope>
    <source>
        <strain evidence="9">CG23_combo_of_CG06-09_8_20_14_all_38_19</strain>
    </source>
</reference>
<dbReference type="SUPFAM" id="SSF53927">
    <property type="entry name" value="Cytidine deaminase-like"/>
    <property type="match status" value="1"/>
</dbReference>
<evidence type="ECO:0000256" key="2">
    <source>
        <dbReference type="ARBA" id="ARBA00006576"/>
    </source>
</evidence>
<dbReference type="InterPro" id="IPR015517">
    <property type="entry name" value="dCMP_deaminase-rel"/>
</dbReference>
<dbReference type="CDD" id="cd01286">
    <property type="entry name" value="deoxycytidylate_deaminase"/>
    <property type="match status" value="1"/>
</dbReference>
<dbReference type="GO" id="GO:0004132">
    <property type="term" value="F:dCMP deaminase activity"/>
    <property type="evidence" value="ECO:0007669"/>
    <property type="project" value="InterPro"/>
</dbReference>
<dbReference type="Proteomes" id="UP000230273">
    <property type="component" value="Unassembled WGS sequence"/>
</dbReference>
<sequence length="179" mass="20496">METKRPSKDQYYLKIAKQIGLRSTCFRNRGGSIIVRDDQIIATGYIGAPRKTKDCFERGECLRDKLKIPHGKQYEMCRSVHAEMNAIINAARAGVSLLGADIYTSFENPKDNTPRDSFPCFICKKMIINCGIKRVVCTNSKNEMVIFNVEDWVKDWQEKDIVDDQYQFGSDLNIKEGLN</sequence>
<dbReference type="GO" id="GO:0006220">
    <property type="term" value="P:pyrimidine nucleotide metabolic process"/>
    <property type="evidence" value="ECO:0007669"/>
    <property type="project" value="InterPro"/>
</dbReference>
<evidence type="ECO:0000313" key="9">
    <source>
        <dbReference type="EMBL" id="PIP23296.1"/>
    </source>
</evidence>
<keyword evidence="4" id="KW-0378">Hydrolase</keyword>
<feature type="binding site" evidence="7">
    <location>
        <position position="120"/>
    </location>
    <ligand>
        <name>Zn(2+)</name>
        <dbReference type="ChEBI" id="CHEBI:29105"/>
        <note>catalytic</note>
    </ligand>
</feature>
<dbReference type="Gene3D" id="3.40.140.10">
    <property type="entry name" value="Cytidine Deaminase, domain 2"/>
    <property type="match status" value="1"/>
</dbReference>
<dbReference type="InterPro" id="IPR016473">
    <property type="entry name" value="dCMP_deaminase"/>
</dbReference>
<comment type="caution">
    <text evidence="9">The sequence shown here is derived from an EMBL/GenBank/DDBJ whole genome shotgun (WGS) entry which is preliminary data.</text>
</comment>
<evidence type="ECO:0000256" key="6">
    <source>
        <dbReference type="PIRSR" id="PIRSR006019-1"/>
    </source>
</evidence>
<dbReference type="EMBL" id="PCRP01000067">
    <property type="protein sequence ID" value="PIP23296.1"/>
    <property type="molecule type" value="Genomic_DNA"/>
</dbReference>
<dbReference type="PIRSF" id="PIRSF006019">
    <property type="entry name" value="dCMP_deaminase"/>
    <property type="match status" value="1"/>
</dbReference>
<protein>
    <recommendedName>
        <fullName evidence="8">CMP/dCMP-type deaminase domain-containing protein</fullName>
    </recommendedName>
</protein>
<dbReference type="InterPro" id="IPR035105">
    <property type="entry name" value="Deoxycytidylate_deaminase_dom"/>
</dbReference>
<dbReference type="PROSITE" id="PS00903">
    <property type="entry name" value="CYT_DCMP_DEAMINASES_1"/>
    <property type="match status" value="1"/>
</dbReference>
<dbReference type="Pfam" id="PF00383">
    <property type="entry name" value="dCMP_cyt_deam_1"/>
    <property type="match status" value="1"/>
</dbReference>
<evidence type="ECO:0000256" key="4">
    <source>
        <dbReference type="ARBA" id="ARBA00022801"/>
    </source>
</evidence>
<dbReference type="PANTHER" id="PTHR11086:SF18">
    <property type="entry name" value="DEOXYCYTIDYLATE DEAMINASE"/>
    <property type="match status" value="1"/>
</dbReference>
<keyword evidence="5 7" id="KW-0862">Zinc</keyword>
<dbReference type="PROSITE" id="PS51747">
    <property type="entry name" value="CYT_DCMP_DEAMINASES_2"/>
    <property type="match status" value="1"/>
</dbReference>
<evidence type="ECO:0000313" key="10">
    <source>
        <dbReference type="Proteomes" id="UP000230273"/>
    </source>
</evidence>
<comment type="cofactor">
    <cofactor evidence="1 7">
        <name>Zn(2+)</name>
        <dbReference type="ChEBI" id="CHEBI:29105"/>
    </cofactor>
</comment>
<dbReference type="InterPro" id="IPR016192">
    <property type="entry name" value="APOBEC/CMP_deaminase_Zn-bd"/>
</dbReference>